<name>A0A381RCH3_9ZZZZ</name>
<dbReference type="PANTHER" id="PTHR35446:SF2">
    <property type="entry name" value="CARBOXYMUCONOLACTONE DECARBOXYLASE-LIKE DOMAIN-CONTAINING PROTEIN"/>
    <property type="match status" value="1"/>
</dbReference>
<dbReference type="Pfam" id="PF02627">
    <property type="entry name" value="CMD"/>
    <property type="match status" value="1"/>
</dbReference>
<proteinExistence type="predicted"/>
<dbReference type="EMBL" id="UINC01001781">
    <property type="protein sequence ID" value="SUZ88638.1"/>
    <property type="molecule type" value="Genomic_DNA"/>
</dbReference>
<dbReference type="PANTHER" id="PTHR35446">
    <property type="entry name" value="SI:CH211-175M2.5"/>
    <property type="match status" value="1"/>
</dbReference>
<dbReference type="GO" id="GO:0051920">
    <property type="term" value="F:peroxiredoxin activity"/>
    <property type="evidence" value="ECO:0007669"/>
    <property type="project" value="InterPro"/>
</dbReference>
<evidence type="ECO:0000313" key="2">
    <source>
        <dbReference type="EMBL" id="SUZ88638.1"/>
    </source>
</evidence>
<sequence>MAWINMISELDAKGELKRLYKKVTEPWGGVDNIMKIHSANPATLDAHLALYKTVMFGKSPVPREDREMIAVVVSALNQCHY</sequence>
<dbReference type="SUPFAM" id="SSF69118">
    <property type="entry name" value="AhpD-like"/>
    <property type="match status" value="1"/>
</dbReference>
<dbReference type="AlphaFoldDB" id="A0A381RCH3"/>
<organism evidence="2">
    <name type="scientific">marine metagenome</name>
    <dbReference type="NCBI Taxonomy" id="408172"/>
    <lineage>
        <taxon>unclassified sequences</taxon>
        <taxon>metagenomes</taxon>
        <taxon>ecological metagenomes</taxon>
    </lineage>
</organism>
<accession>A0A381RCH3</accession>
<feature type="domain" description="Carboxymuconolactone decarboxylase-like" evidence="1">
    <location>
        <begin position="41"/>
        <end position="81"/>
    </location>
</feature>
<dbReference type="Gene3D" id="1.20.1290.10">
    <property type="entry name" value="AhpD-like"/>
    <property type="match status" value="1"/>
</dbReference>
<evidence type="ECO:0000259" key="1">
    <source>
        <dbReference type="Pfam" id="PF02627"/>
    </source>
</evidence>
<dbReference type="InterPro" id="IPR029032">
    <property type="entry name" value="AhpD-like"/>
</dbReference>
<dbReference type="InterPro" id="IPR003779">
    <property type="entry name" value="CMD-like"/>
</dbReference>
<protein>
    <recommendedName>
        <fullName evidence="1">Carboxymuconolactone decarboxylase-like domain-containing protein</fullName>
    </recommendedName>
</protein>
<reference evidence="2" key="1">
    <citation type="submission" date="2018-05" db="EMBL/GenBank/DDBJ databases">
        <authorList>
            <person name="Lanie J.A."/>
            <person name="Ng W.-L."/>
            <person name="Kazmierczak K.M."/>
            <person name="Andrzejewski T.M."/>
            <person name="Davidsen T.M."/>
            <person name="Wayne K.J."/>
            <person name="Tettelin H."/>
            <person name="Glass J.I."/>
            <person name="Rusch D."/>
            <person name="Podicherti R."/>
            <person name="Tsui H.-C.T."/>
            <person name="Winkler M.E."/>
        </authorList>
    </citation>
    <scope>NUCLEOTIDE SEQUENCE</scope>
</reference>
<gene>
    <name evidence="2" type="ORF">METZ01_LOCUS41492</name>
</gene>